<name>A0A1I3EQS1_9GAMM</name>
<organism evidence="1 2">
    <name type="scientific">Modicisalibacter xianhensis</name>
    <dbReference type="NCBI Taxonomy" id="442341"/>
    <lineage>
        <taxon>Bacteria</taxon>
        <taxon>Pseudomonadati</taxon>
        <taxon>Pseudomonadota</taxon>
        <taxon>Gammaproteobacteria</taxon>
        <taxon>Oceanospirillales</taxon>
        <taxon>Halomonadaceae</taxon>
        <taxon>Modicisalibacter</taxon>
    </lineage>
</organism>
<proteinExistence type="predicted"/>
<evidence type="ECO:0000313" key="1">
    <source>
        <dbReference type="EMBL" id="SFI01337.1"/>
    </source>
</evidence>
<dbReference type="EMBL" id="FOPY01000014">
    <property type="protein sequence ID" value="SFI01337.1"/>
    <property type="molecule type" value="Genomic_DNA"/>
</dbReference>
<dbReference type="RefSeq" id="WP_092848878.1">
    <property type="nucleotide sequence ID" value="NZ_FOPY01000014.1"/>
</dbReference>
<dbReference type="STRING" id="442341.SAMN04487959_114118"/>
<evidence type="ECO:0000313" key="2">
    <source>
        <dbReference type="Proteomes" id="UP000199040"/>
    </source>
</evidence>
<accession>A0A1I3EQS1</accession>
<protein>
    <submittedName>
        <fullName evidence="1">Uncharacterized protein</fullName>
    </submittedName>
</protein>
<dbReference type="Proteomes" id="UP000199040">
    <property type="component" value="Unassembled WGS sequence"/>
</dbReference>
<gene>
    <name evidence="1" type="ORF">SAMN04487959_114118</name>
</gene>
<dbReference type="AlphaFoldDB" id="A0A1I3EQS1"/>
<keyword evidence="2" id="KW-1185">Reference proteome</keyword>
<reference evidence="1 2" key="1">
    <citation type="submission" date="2016-10" db="EMBL/GenBank/DDBJ databases">
        <authorList>
            <person name="de Groot N.N."/>
        </authorList>
    </citation>
    <scope>NUCLEOTIDE SEQUENCE [LARGE SCALE GENOMIC DNA]</scope>
    <source>
        <strain evidence="1 2">CGMCC 1.6848</strain>
    </source>
</reference>
<sequence>MTLQAKASAEVVDVIQRLAEGGISFSASHDGPAGKTTVTLTPKQLELFWCDPAAAFASVYGVSRSEYIAWHESGYMVRCSELTSKGKRCRNAAVDAHLVPSPDRWVAMQGGYCKIHSEGWNG</sequence>